<dbReference type="NCBIfam" id="NF006690">
    <property type="entry name" value="PRK09238.1"/>
    <property type="match status" value="1"/>
</dbReference>
<keyword evidence="8 17" id="KW-0004">4Fe-4S</keyword>
<feature type="binding site" evidence="18">
    <location>
        <position position="785"/>
    </location>
    <ligand>
        <name>substrate</name>
    </ligand>
</feature>
<dbReference type="InterPro" id="IPR050926">
    <property type="entry name" value="Aconitase/IPM_isomerase"/>
</dbReference>
<dbReference type="SUPFAM" id="SSF74778">
    <property type="entry name" value="Aconitase B, N-terminal domain"/>
    <property type="match status" value="1"/>
</dbReference>
<dbReference type="NCBIfam" id="TIGR00117">
    <property type="entry name" value="acnB"/>
    <property type="match status" value="1"/>
</dbReference>
<dbReference type="CDD" id="cd01576">
    <property type="entry name" value="AcnB_Swivel"/>
    <property type="match status" value="1"/>
</dbReference>
<evidence type="ECO:0000256" key="6">
    <source>
        <dbReference type="ARBA" id="ARBA00013250"/>
    </source>
</evidence>
<dbReference type="Pfam" id="PF06434">
    <property type="entry name" value="Aconitase_2_N"/>
    <property type="match status" value="1"/>
</dbReference>
<dbReference type="GO" id="GO:0046872">
    <property type="term" value="F:metal ion binding"/>
    <property type="evidence" value="ECO:0007669"/>
    <property type="project" value="UniProtKB-KW"/>
</dbReference>
<dbReference type="RefSeq" id="WP_254011229.1">
    <property type="nucleotide sequence ID" value="NZ_JAMZMM010000055.1"/>
</dbReference>
<dbReference type="SUPFAM" id="SSF52016">
    <property type="entry name" value="LeuD/IlvD-like"/>
    <property type="match status" value="1"/>
</dbReference>
<evidence type="ECO:0000256" key="11">
    <source>
        <dbReference type="ARBA" id="ARBA00022884"/>
    </source>
</evidence>
<dbReference type="InterPro" id="IPR001030">
    <property type="entry name" value="Acoase/IPM_deHydtase_lsu_aba"/>
</dbReference>
<feature type="binding site" evidence="17">
    <location>
        <position position="700"/>
    </location>
    <ligand>
        <name>[4Fe-4S] cluster</name>
        <dbReference type="ChEBI" id="CHEBI:49883"/>
    </ligand>
</feature>
<feature type="binding site" evidence="17">
    <location>
        <position position="758"/>
    </location>
    <ligand>
        <name>[4Fe-4S] cluster</name>
        <dbReference type="ChEBI" id="CHEBI:49883"/>
    </ligand>
</feature>
<dbReference type="GO" id="GO:0003994">
    <property type="term" value="F:aconitate hydratase activity"/>
    <property type="evidence" value="ECO:0007669"/>
    <property type="project" value="UniProtKB-EC"/>
</dbReference>
<dbReference type="GO" id="GO:0019629">
    <property type="term" value="P:propionate catabolic process, 2-methylcitrate cycle"/>
    <property type="evidence" value="ECO:0007669"/>
    <property type="project" value="TreeGrafter"/>
</dbReference>
<organism evidence="22 23">
    <name type="scientific">Limnofasciculus baicalensis BBK-W-15</name>
    <dbReference type="NCBI Taxonomy" id="2699891"/>
    <lineage>
        <taxon>Bacteria</taxon>
        <taxon>Bacillati</taxon>
        <taxon>Cyanobacteriota</taxon>
        <taxon>Cyanophyceae</taxon>
        <taxon>Coleofasciculales</taxon>
        <taxon>Coleofasciculaceae</taxon>
        <taxon>Limnofasciculus</taxon>
        <taxon>Limnofasciculus baicalensis</taxon>
    </lineage>
</organism>
<dbReference type="Gene3D" id="3.20.19.10">
    <property type="entry name" value="Aconitase, domain 4"/>
    <property type="match status" value="1"/>
</dbReference>
<proteinExistence type="inferred from homology"/>
<dbReference type="FunFam" id="3.20.19.10:FF:000004">
    <property type="entry name" value="Aconitate hydratase B"/>
    <property type="match status" value="1"/>
</dbReference>
<keyword evidence="11" id="KW-0694">RNA-binding</keyword>
<protein>
    <recommendedName>
        <fullName evidence="7 16">Aconitate hydratase B</fullName>
        <ecNumber evidence="5 16">4.2.1.3</ecNumber>
        <ecNumber evidence="6 16">4.2.1.99</ecNumber>
    </recommendedName>
    <alternativeName>
        <fullName evidence="16">2-methylisocitrate dehydratase</fullName>
    </alternativeName>
</protein>
<name>A0AAE3KRH5_9CYAN</name>
<evidence type="ECO:0000256" key="18">
    <source>
        <dbReference type="PIRSR" id="PIRSR036687-2"/>
    </source>
</evidence>
<evidence type="ECO:0000256" key="15">
    <source>
        <dbReference type="ARBA" id="ARBA00023501"/>
    </source>
</evidence>
<evidence type="ECO:0000256" key="7">
    <source>
        <dbReference type="ARBA" id="ARBA00019379"/>
    </source>
</evidence>
<feature type="binding site" evidence="18">
    <location>
        <begin position="404"/>
        <end position="406"/>
    </location>
    <ligand>
        <name>substrate</name>
    </ligand>
</feature>
<dbReference type="AlphaFoldDB" id="A0AAE3KRH5"/>
<evidence type="ECO:0000256" key="8">
    <source>
        <dbReference type="ARBA" id="ARBA00022485"/>
    </source>
</evidence>
<dbReference type="InterPro" id="IPR015932">
    <property type="entry name" value="Aconitase_dom2"/>
</dbReference>
<feature type="binding site" evidence="17">
    <location>
        <position position="761"/>
    </location>
    <ligand>
        <name>[4Fe-4S] cluster</name>
        <dbReference type="ChEBI" id="CHEBI:49883"/>
    </ligand>
</feature>
<dbReference type="InterPro" id="IPR018136">
    <property type="entry name" value="Aconitase_4Fe-4S_BS"/>
</dbReference>
<dbReference type="PROSITE" id="PS00450">
    <property type="entry name" value="ACONITASE_1"/>
    <property type="match status" value="1"/>
</dbReference>
<dbReference type="FunFam" id="3.30.499.10:FF:000008">
    <property type="entry name" value="Aconitate hydratase B"/>
    <property type="match status" value="1"/>
</dbReference>
<dbReference type="Pfam" id="PF11791">
    <property type="entry name" value="Aconitase_B_N"/>
    <property type="match status" value="1"/>
</dbReference>
<evidence type="ECO:0000259" key="20">
    <source>
        <dbReference type="Pfam" id="PF06434"/>
    </source>
</evidence>
<feature type="domain" description="Aconitase B HEAT-like" evidence="21">
    <location>
        <begin position="5"/>
        <end position="157"/>
    </location>
</feature>
<gene>
    <name evidence="22" type="primary">acnB</name>
    <name evidence="22" type="ORF">NJ959_08085</name>
</gene>
<dbReference type="GO" id="GO:0003730">
    <property type="term" value="F:mRNA 3'-UTR binding"/>
    <property type="evidence" value="ECO:0007669"/>
    <property type="project" value="UniProtKB-ARBA"/>
</dbReference>
<dbReference type="InterPro" id="IPR036288">
    <property type="entry name" value="Aconitase_B_HEAT-like_dom_sf"/>
</dbReference>
<dbReference type="FunFam" id="1.25.40.310:FF:000001">
    <property type="entry name" value="Aconitate hydratase B"/>
    <property type="match status" value="1"/>
</dbReference>
<dbReference type="SUPFAM" id="SSF53732">
    <property type="entry name" value="Aconitase iron-sulfur domain"/>
    <property type="match status" value="1"/>
</dbReference>
<dbReference type="CDD" id="cd01581">
    <property type="entry name" value="AcnB"/>
    <property type="match status" value="1"/>
</dbReference>
<keyword evidence="12 17" id="KW-0408">Iron</keyword>
<evidence type="ECO:0000256" key="1">
    <source>
        <dbReference type="ARBA" id="ARBA00000118"/>
    </source>
</evidence>
<feature type="binding site" evidence="18">
    <location>
        <begin position="235"/>
        <end position="237"/>
    </location>
    <ligand>
        <name>substrate</name>
    </ligand>
</feature>
<dbReference type="InterPro" id="IPR004406">
    <property type="entry name" value="Aconitase_B"/>
</dbReference>
<feature type="binding site" evidence="18">
    <location>
        <position position="488"/>
    </location>
    <ligand>
        <name>substrate</name>
    </ligand>
</feature>
<dbReference type="EMBL" id="JAMZMM010000055">
    <property type="protein sequence ID" value="MCP2728432.1"/>
    <property type="molecule type" value="Genomic_DNA"/>
</dbReference>
<reference evidence="22" key="1">
    <citation type="submission" date="2022-06" db="EMBL/GenBank/DDBJ databases">
        <title>New cyanobacteria of genus Symplocastrum in benthos of Lake Baikal.</title>
        <authorList>
            <person name="Sorokovikova E."/>
            <person name="Tikhonova I."/>
            <person name="Krasnopeev A."/>
            <person name="Evseev P."/>
            <person name="Gladkikh A."/>
            <person name="Belykh O."/>
        </authorList>
    </citation>
    <scope>NUCLEOTIDE SEQUENCE</scope>
    <source>
        <strain evidence="22">BBK-W-15</strain>
    </source>
</reference>
<feature type="binding site" evidence="18">
    <location>
        <position position="780"/>
    </location>
    <ligand>
        <name>substrate</name>
    </ligand>
</feature>
<dbReference type="Gene3D" id="1.25.40.310">
    <property type="entry name" value="Aconitate B, HEAT-like domain"/>
    <property type="match status" value="1"/>
</dbReference>
<dbReference type="PANTHER" id="PTHR43160:SF4">
    <property type="entry name" value="ACONITATE HYDRATASE B"/>
    <property type="match status" value="1"/>
</dbReference>
<evidence type="ECO:0000313" key="22">
    <source>
        <dbReference type="EMBL" id="MCP2728432.1"/>
    </source>
</evidence>
<dbReference type="Gene3D" id="3.40.1060.10">
    <property type="entry name" value="Aconitase, Domain 2"/>
    <property type="match status" value="1"/>
</dbReference>
<evidence type="ECO:0000256" key="4">
    <source>
        <dbReference type="ARBA" id="ARBA00007185"/>
    </source>
</evidence>
<evidence type="ECO:0000256" key="17">
    <source>
        <dbReference type="PIRSR" id="PIRSR036687-1"/>
    </source>
</evidence>
<evidence type="ECO:0000256" key="9">
    <source>
        <dbReference type="ARBA" id="ARBA00022532"/>
    </source>
</evidence>
<sequence>MLQSYRQDVAERAALGIPPLPLSAQQTSQLCELLKNPPAGEEETLVELLRDRVPPGVDEAAYVKAGFLTAIAKGEITSPLVSPQWAVHLLGTMMGGYNVQSLIDLLKSNHPSMAATAATALSKTMLVFDAFHDVLTLADTNPYAKQVVDSWANAEWFISRAKLAESITVTVFKVPGETNTDDLSPAPHATTRPDIPLHATVMLESRMPGGLDTIMKLKEKGYPVAYIGDVVGTGSSRKSAINSLLWHIGSDIPFVPNKRTGGYILGGKIAPIFFNTAEDSGALPIECDVEPLETGMVITIYPYKGEITNEAGEVISTFNLKPDTIFDEVRAGGRIPLLIGRSLTDKTRQALGLEPSPIFIRPTLPEDTGKGFTLAQKMVGKACGLPGVRPGTSCDPIMTTVGSQDTTGPMTRDELKELACLGFSADLVMQSFCHTAAYPKPVDIKTHTDLPDFFSTRGGVALRPGDGIIHSWLNRMLMPDTVGTGGDSHTRFPLGISFPAGSGLVAFAGALGVMPLDMPESVLVRFKGELQPGVTLRDIVNAIPYVAMQQGKLTVAKQNKKNVFSGRILEMEGLPDLKVEQAFELTDASAERSCSGCTIKLGEETVAEYLRSNVALLKNMAARGYQDGRTIMRRVAKMEQWLANPELMSADTDAEYADIIDIDLNDIKEPIVAAPNDPDNVKLMSECAGDKIDEVFIGSCMTNIGHYRAASKILEGAGKVKVRLWICPPTRMDEKQLREEGIYDTFAAAEARTEMPGCSLCMGNQARVEDGATVFSTSTRNFNNRMGKDARVYLGSAELAAVCALLGKIPTVEEYMEIVAKKVDPFAGDLYRYLNFDQIANFEDEGRVIALEDMPRIEDILGMPARV</sequence>
<dbReference type="Proteomes" id="UP001204953">
    <property type="component" value="Unassembled WGS sequence"/>
</dbReference>
<keyword evidence="23" id="KW-1185">Reference proteome</keyword>
<comment type="catalytic activity">
    <reaction evidence="15 16">
        <text>citrate = D-threo-isocitrate</text>
        <dbReference type="Rhea" id="RHEA:10336"/>
        <dbReference type="ChEBI" id="CHEBI:15562"/>
        <dbReference type="ChEBI" id="CHEBI:16947"/>
        <dbReference type="EC" id="4.2.1.3"/>
    </reaction>
</comment>
<evidence type="ECO:0000313" key="23">
    <source>
        <dbReference type="Proteomes" id="UP001204953"/>
    </source>
</evidence>
<dbReference type="EC" id="4.2.1.99" evidence="6 16"/>
<dbReference type="Gene3D" id="3.30.499.10">
    <property type="entry name" value="Aconitase, domain 3"/>
    <property type="match status" value="2"/>
</dbReference>
<evidence type="ECO:0000259" key="19">
    <source>
        <dbReference type="Pfam" id="PF00330"/>
    </source>
</evidence>
<evidence type="ECO:0000256" key="12">
    <source>
        <dbReference type="ARBA" id="ARBA00023004"/>
    </source>
</evidence>
<feature type="domain" description="Aconitase B swivel" evidence="20">
    <location>
        <begin position="169"/>
        <end position="372"/>
    </location>
</feature>
<evidence type="ECO:0000256" key="2">
    <source>
        <dbReference type="ARBA" id="ARBA00004717"/>
    </source>
</evidence>
<dbReference type="PIRSF" id="PIRSF036687">
    <property type="entry name" value="AcnB"/>
    <property type="match status" value="1"/>
</dbReference>
<dbReference type="InterPro" id="IPR015933">
    <property type="entry name" value="Aconitase_B_HEAT-like_dom"/>
</dbReference>
<evidence type="ECO:0000256" key="10">
    <source>
        <dbReference type="ARBA" id="ARBA00022723"/>
    </source>
</evidence>
<dbReference type="GO" id="GO:0006099">
    <property type="term" value="P:tricarboxylic acid cycle"/>
    <property type="evidence" value="ECO:0007669"/>
    <property type="project" value="UniProtKB-KW"/>
</dbReference>
<keyword evidence="10 17" id="KW-0479">Metal-binding</keyword>
<evidence type="ECO:0000256" key="16">
    <source>
        <dbReference type="PIRNR" id="PIRNR036687"/>
    </source>
</evidence>
<comment type="catalytic activity">
    <reaction evidence="1 16">
        <text>(2S,3R)-3-hydroxybutane-1,2,3-tricarboxylate = 2-methyl-cis-aconitate + H2O</text>
        <dbReference type="Rhea" id="RHEA:17941"/>
        <dbReference type="ChEBI" id="CHEBI:15377"/>
        <dbReference type="ChEBI" id="CHEBI:57429"/>
        <dbReference type="ChEBI" id="CHEBI:57872"/>
        <dbReference type="EC" id="4.2.1.99"/>
    </reaction>
</comment>
<evidence type="ECO:0000256" key="3">
    <source>
        <dbReference type="ARBA" id="ARBA00005026"/>
    </source>
</evidence>
<dbReference type="GO" id="GO:0051539">
    <property type="term" value="F:4 iron, 4 sulfur cluster binding"/>
    <property type="evidence" value="ECO:0007669"/>
    <property type="project" value="UniProtKB-KW"/>
</dbReference>
<dbReference type="GO" id="GO:0005829">
    <property type="term" value="C:cytosol"/>
    <property type="evidence" value="ECO:0007669"/>
    <property type="project" value="InterPro"/>
</dbReference>
<feature type="binding site" evidence="18">
    <location>
        <position position="192"/>
    </location>
    <ligand>
        <name>substrate</name>
    </ligand>
</feature>
<evidence type="ECO:0000259" key="21">
    <source>
        <dbReference type="Pfam" id="PF11791"/>
    </source>
</evidence>
<comment type="pathway">
    <text evidence="3">Organic acid metabolism; propanoate degradation.</text>
</comment>
<comment type="cofactor">
    <cofactor evidence="17">
        <name>[4Fe-4S] cluster</name>
        <dbReference type="ChEBI" id="CHEBI:49883"/>
    </cofactor>
    <text evidence="17">Binds 1 [4Fe-4S] cluster per subunit.</text>
</comment>
<evidence type="ECO:0000256" key="14">
    <source>
        <dbReference type="ARBA" id="ARBA00023239"/>
    </source>
</evidence>
<dbReference type="GO" id="GO:0047456">
    <property type="term" value="F:2-methylisocitrate dehydratase activity"/>
    <property type="evidence" value="ECO:0007669"/>
    <property type="project" value="UniProtKB-EC"/>
</dbReference>
<dbReference type="Pfam" id="PF00330">
    <property type="entry name" value="Aconitase"/>
    <property type="match status" value="2"/>
</dbReference>
<evidence type="ECO:0000256" key="5">
    <source>
        <dbReference type="ARBA" id="ARBA00012926"/>
    </source>
</evidence>
<keyword evidence="13 17" id="KW-0411">Iron-sulfur</keyword>
<dbReference type="InterPro" id="IPR015931">
    <property type="entry name" value="Acnase/IPM_dHydase_lsu_aba_1/3"/>
</dbReference>
<feature type="domain" description="Aconitase/3-isopropylmalate dehydratase large subunit alpha/beta/alpha" evidence="19">
    <location>
        <begin position="461"/>
        <end position="685"/>
    </location>
</feature>
<feature type="domain" description="Aconitase/3-isopropylmalate dehydratase large subunit alpha/beta/alpha" evidence="19">
    <location>
        <begin position="688"/>
        <end position="807"/>
    </location>
</feature>
<comment type="caution">
    <text evidence="22">The sequence shown here is derived from an EMBL/GenBank/DDBJ whole genome shotgun (WGS) entry which is preliminary data.</text>
</comment>
<dbReference type="FunFam" id="3.30.499.10:FF:000001">
    <property type="entry name" value="Aconitate hydratase B"/>
    <property type="match status" value="1"/>
</dbReference>
<comment type="pathway">
    <text evidence="2 16">Carbohydrate metabolism; tricarboxylic acid cycle; isocitrate from oxaloacetate: step 2/2.</text>
</comment>
<accession>A0AAE3KRH5</accession>
<keyword evidence="14 16" id="KW-0456">Lyase</keyword>
<comment type="similarity">
    <text evidence="4 16">Belongs to the aconitase/IPM isomerase family.</text>
</comment>
<dbReference type="PANTHER" id="PTHR43160">
    <property type="entry name" value="ACONITATE HYDRATASE B"/>
    <property type="match status" value="1"/>
</dbReference>
<dbReference type="InterPro" id="IPR036008">
    <property type="entry name" value="Aconitase_4Fe-4S_dom"/>
</dbReference>
<evidence type="ECO:0000256" key="13">
    <source>
        <dbReference type="ARBA" id="ARBA00023014"/>
    </source>
</evidence>
<dbReference type="InterPro" id="IPR015929">
    <property type="entry name" value="Aconitase_B_swivel"/>
</dbReference>
<dbReference type="EC" id="4.2.1.3" evidence="5 16"/>
<keyword evidence="9 16" id="KW-0816">Tricarboxylic acid cycle</keyword>
<dbReference type="InterPro" id="IPR015928">
    <property type="entry name" value="Aconitase/3IPM_dehydase_swvl"/>
</dbReference>